<proteinExistence type="predicted"/>
<feature type="region of interest" description="Disordered" evidence="1">
    <location>
        <begin position="255"/>
        <end position="294"/>
    </location>
</feature>
<feature type="region of interest" description="Disordered" evidence="1">
    <location>
        <begin position="314"/>
        <end position="336"/>
    </location>
</feature>
<feature type="compositionally biased region" description="Low complexity" evidence="1">
    <location>
        <begin position="314"/>
        <end position="324"/>
    </location>
</feature>
<name>A0A6C0DLQ1_9ZZZZ</name>
<accession>A0A6C0DLQ1</accession>
<sequence length="336" mass="37574">MSKQSTSTPVVLPVSEWNTSSIRYMQPKVNDRGGKSINIISSQTNRSLHVSTPLMMTWGISDYLDEKTGESDGKFSMSLNFPNADYETKNTTEFLNKLKAFENQILDDAVRNSEAWFGEEMSREVAKHTFFPFLKYSKDKQTKKIDTSKPPSIRAKVPNYSNRWAIEIYDTKGAMLFPCDNENMTPMDFVPKKSNVACVLQCGGLWFGGKGWGITWKLVQCVVKPQETQSVYGRCHIQLSSDELQTIEKQEIAPAALDDDEELQESVQAKATTDTLVEDSDDEAESKEPVQDVEVEAEPVVKKVVKKVVSAPAPVEQEAVAATEPAKKKVVKKKAT</sequence>
<feature type="compositionally biased region" description="Polar residues" evidence="1">
    <location>
        <begin position="265"/>
        <end position="275"/>
    </location>
</feature>
<reference evidence="2" key="1">
    <citation type="journal article" date="2020" name="Nature">
        <title>Giant virus diversity and host interactions through global metagenomics.</title>
        <authorList>
            <person name="Schulz F."/>
            <person name="Roux S."/>
            <person name="Paez-Espino D."/>
            <person name="Jungbluth S."/>
            <person name="Walsh D.A."/>
            <person name="Denef V.J."/>
            <person name="McMahon K.D."/>
            <person name="Konstantinidis K.T."/>
            <person name="Eloe-Fadrosh E.A."/>
            <person name="Kyrpides N.C."/>
            <person name="Woyke T."/>
        </authorList>
    </citation>
    <scope>NUCLEOTIDE SEQUENCE</scope>
    <source>
        <strain evidence="2">GVMAG-M-3300023174-24</strain>
    </source>
</reference>
<dbReference type="AlphaFoldDB" id="A0A6C0DLQ1"/>
<protein>
    <submittedName>
        <fullName evidence="2">Uncharacterized protein</fullName>
    </submittedName>
</protein>
<evidence type="ECO:0000256" key="1">
    <source>
        <dbReference type="SAM" id="MobiDB-lite"/>
    </source>
</evidence>
<dbReference type="EMBL" id="MN739631">
    <property type="protein sequence ID" value="QHT17150.1"/>
    <property type="molecule type" value="Genomic_DNA"/>
</dbReference>
<feature type="compositionally biased region" description="Acidic residues" evidence="1">
    <location>
        <begin position="276"/>
        <end position="294"/>
    </location>
</feature>
<organism evidence="2">
    <name type="scientific">viral metagenome</name>
    <dbReference type="NCBI Taxonomy" id="1070528"/>
    <lineage>
        <taxon>unclassified sequences</taxon>
        <taxon>metagenomes</taxon>
        <taxon>organismal metagenomes</taxon>
    </lineage>
</organism>
<evidence type="ECO:0000313" key="2">
    <source>
        <dbReference type="EMBL" id="QHT17150.1"/>
    </source>
</evidence>